<feature type="compositionally biased region" description="Low complexity" evidence="1">
    <location>
        <begin position="53"/>
        <end position="77"/>
    </location>
</feature>
<feature type="region of interest" description="Disordered" evidence="1">
    <location>
        <begin position="32"/>
        <end position="92"/>
    </location>
</feature>
<dbReference type="Pfam" id="PF07530">
    <property type="entry name" value="PRE_C2HC"/>
    <property type="match status" value="1"/>
</dbReference>
<keyword evidence="4" id="KW-1185">Reference proteome</keyword>
<comment type="caution">
    <text evidence="3">The sequence shown here is derived from an EMBL/GenBank/DDBJ whole genome shotgun (WGS) entry which is preliminary data.</text>
</comment>
<feature type="compositionally biased region" description="Polar residues" evidence="1">
    <location>
        <begin position="260"/>
        <end position="278"/>
    </location>
</feature>
<sequence>MAEAASGTATARGTASTLKTLPLYSVLGIGSSNFKNNDNNDNKGRRGQSLCPSICSSGKRSSSAISSDEGSDNSDSSIKGSDDEESDFKIVKRKNKRVPRRLRKLNSYSIKNGIPFHTYALEEDRKVKVIIKGIPVEIETEDIKADLERQKYPVQAVHRMHRRDGTALGLVLVILNKTDGATEIFKNLANVCGLSGITVEAPYEKRHPRAVPSLSTLRPRGHKLPRPTAVREMLGSTLDQGVRSEYLSAVIAKATKQTNSTNSYTYNKPKVKTSTAPKRNQWKNPLPWVNSKITETANRVSHKQPTRQAETTVSVEMTSAL</sequence>
<reference evidence="3 4" key="1">
    <citation type="journal article" date="2019" name="Commun. Biol.">
        <title>The bagworm genome reveals a unique fibroin gene that provides high tensile strength.</title>
        <authorList>
            <person name="Kono N."/>
            <person name="Nakamura H."/>
            <person name="Ohtoshi R."/>
            <person name="Tomita M."/>
            <person name="Numata K."/>
            <person name="Arakawa K."/>
        </authorList>
    </citation>
    <scope>NUCLEOTIDE SEQUENCE [LARGE SCALE GENOMIC DNA]</scope>
</reference>
<dbReference type="OrthoDB" id="8123886at2759"/>
<name>A0A4C1X0N2_EUMVA</name>
<proteinExistence type="predicted"/>
<feature type="region of interest" description="Disordered" evidence="1">
    <location>
        <begin position="260"/>
        <end position="285"/>
    </location>
</feature>
<dbReference type="AlphaFoldDB" id="A0A4C1X0N2"/>
<evidence type="ECO:0000313" key="4">
    <source>
        <dbReference type="Proteomes" id="UP000299102"/>
    </source>
</evidence>
<feature type="domain" description="Pre-C2HC" evidence="2">
    <location>
        <begin position="140"/>
        <end position="209"/>
    </location>
</feature>
<feature type="region of interest" description="Disordered" evidence="1">
    <location>
        <begin position="297"/>
        <end position="321"/>
    </location>
</feature>
<accession>A0A4C1X0N2</accession>
<organism evidence="3 4">
    <name type="scientific">Eumeta variegata</name>
    <name type="common">Bagworm moth</name>
    <name type="synonym">Eumeta japonica</name>
    <dbReference type="NCBI Taxonomy" id="151549"/>
    <lineage>
        <taxon>Eukaryota</taxon>
        <taxon>Metazoa</taxon>
        <taxon>Ecdysozoa</taxon>
        <taxon>Arthropoda</taxon>
        <taxon>Hexapoda</taxon>
        <taxon>Insecta</taxon>
        <taxon>Pterygota</taxon>
        <taxon>Neoptera</taxon>
        <taxon>Endopterygota</taxon>
        <taxon>Lepidoptera</taxon>
        <taxon>Glossata</taxon>
        <taxon>Ditrysia</taxon>
        <taxon>Tineoidea</taxon>
        <taxon>Psychidae</taxon>
        <taxon>Oiketicinae</taxon>
        <taxon>Eumeta</taxon>
    </lineage>
</organism>
<dbReference type="Proteomes" id="UP000299102">
    <property type="component" value="Unassembled WGS sequence"/>
</dbReference>
<gene>
    <name evidence="3" type="ORF">EVAR_82943_1</name>
</gene>
<evidence type="ECO:0000256" key="1">
    <source>
        <dbReference type="SAM" id="MobiDB-lite"/>
    </source>
</evidence>
<evidence type="ECO:0000313" key="3">
    <source>
        <dbReference type="EMBL" id="GBP57231.1"/>
    </source>
</evidence>
<evidence type="ECO:0000259" key="2">
    <source>
        <dbReference type="SMART" id="SM00596"/>
    </source>
</evidence>
<dbReference type="EMBL" id="BGZK01000711">
    <property type="protein sequence ID" value="GBP57231.1"/>
    <property type="molecule type" value="Genomic_DNA"/>
</dbReference>
<protein>
    <recommendedName>
        <fullName evidence="2">Pre-C2HC domain-containing protein</fullName>
    </recommendedName>
</protein>
<feature type="compositionally biased region" description="Polar residues" evidence="1">
    <location>
        <begin position="306"/>
        <end position="321"/>
    </location>
</feature>
<dbReference type="InterPro" id="IPR006579">
    <property type="entry name" value="Pre_C2HC_dom"/>
</dbReference>
<dbReference type="SMART" id="SM00596">
    <property type="entry name" value="PRE_C2HC"/>
    <property type="match status" value="1"/>
</dbReference>